<reference evidence="1" key="1">
    <citation type="submission" date="2023-08" db="EMBL/GenBank/DDBJ databases">
        <title>WGS of Aeromonas isolates.</title>
        <authorList>
            <person name="Lee H."/>
        </authorList>
    </citation>
    <scope>NUCLEOTIDE SEQUENCE</scope>
    <source>
        <strain evidence="1">SL22</strain>
    </source>
</reference>
<gene>
    <name evidence="1" type="ORF">OB959_18245</name>
</gene>
<dbReference type="AlphaFoldDB" id="A0AAW7IBZ6"/>
<accession>A0AAW7IBZ6</accession>
<sequence>MNIKPRCKMTDSRLARMKKEIMAVPLWNHMSGRELANELGYNEQYVSSAVAELRARGELEAASPITLLKIRRYLKLNKLLENPRGDHHIDSLVIQIYGQDGRYRATSRRCQLRELIADCKHAGFPVPHEARIFSETPCSGKISQKRMTLSYIPLSKVDPDHLAAFVSLCQMNGGRHAA</sequence>
<dbReference type="RefSeq" id="WP_290022704.1">
    <property type="nucleotide sequence ID" value="NZ_JAOPLV010000010.1"/>
</dbReference>
<dbReference type="EMBL" id="JAOPLV010000010">
    <property type="protein sequence ID" value="MDM5141713.1"/>
    <property type="molecule type" value="Genomic_DNA"/>
</dbReference>
<name>A0AAW7IBZ6_9GAMM</name>
<organism evidence="1 2">
    <name type="scientific">Aeromonas bestiarum</name>
    <dbReference type="NCBI Taxonomy" id="105751"/>
    <lineage>
        <taxon>Bacteria</taxon>
        <taxon>Pseudomonadati</taxon>
        <taxon>Pseudomonadota</taxon>
        <taxon>Gammaproteobacteria</taxon>
        <taxon>Aeromonadales</taxon>
        <taxon>Aeromonadaceae</taxon>
        <taxon>Aeromonas</taxon>
    </lineage>
</organism>
<dbReference type="Proteomes" id="UP001168216">
    <property type="component" value="Unassembled WGS sequence"/>
</dbReference>
<evidence type="ECO:0000313" key="2">
    <source>
        <dbReference type="Proteomes" id="UP001168216"/>
    </source>
</evidence>
<evidence type="ECO:0000313" key="1">
    <source>
        <dbReference type="EMBL" id="MDM5141713.1"/>
    </source>
</evidence>
<protein>
    <submittedName>
        <fullName evidence="1">Uncharacterized protein</fullName>
    </submittedName>
</protein>
<proteinExistence type="predicted"/>
<comment type="caution">
    <text evidence="1">The sequence shown here is derived from an EMBL/GenBank/DDBJ whole genome shotgun (WGS) entry which is preliminary data.</text>
</comment>